<keyword evidence="1" id="KW-0812">Transmembrane</keyword>
<reference evidence="2 3" key="1">
    <citation type="journal article" date="2021" name="Elife">
        <title>Chloroplast acquisition without the gene transfer in kleptoplastic sea slugs, Plakobranchus ocellatus.</title>
        <authorList>
            <person name="Maeda T."/>
            <person name="Takahashi S."/>
            <person name="Yoshida T."/>
            <person name="Shimamura S."/>
            <person name="Takaki Y."/>
            <person name="Nagai Y."/>
            <person name="Toyoda A."/>
            <person name="Suzuki Y."/>
            <person name="Arimoto A."/>
            <person name="Ishii H."/>
            <person name="Satoh N."/>
            <person name="Nishiyama T."/>
            <person name="Hasebe M."/>
            <person name="Maruyama T."/>
            <person name="Minagawa J."/>
            <person name="Obokata J."/>
            <person name="Shigenobu S."/>
        </authorList>
    </citation>
    <scope>NUCLEOTIDE SEQUENCE [LARGE SCALE GENOMIC DNA]</scope>
</reference>
<evidence type="ECO:0000256" key="1">
    <source>
        <dbReference type="SAM" id="Phobius"/>
    </source>
</evidence>
<dbReference type="EMBL" id="BLXT01004644">
    <property type="protein sequence ID" value="GFO16071.1"/>
    <property type="molecule type" value="Genomic_DNA"/>
</dbReference>
<organism evidence="2 3">
    <name type="scientific">Plakobranchus ocellatus</name>
    <dbReference type="NCBI Taxonomy" id="259542"/>
    <lineage>
        <taxon>Eukaryota</taxon>
        <taxon>Metazoa</taxon>
        <taxon>Spiralia</taxon>
        <taxon>Lophotrochozoa</taxon>
        <taxon>Mollusca</taxon>
        <taxon>Gastropoda</taxon>
        <taxon>Heterobranchia</taxon>
        <taxon>Euthyneura</taxon>
        <taxon>Panpulmonata</taxon>
        <taxon>Sacoglossa</taxon>
        <taxon>Placobranchoidea</taxon>
        <taxon>Plakobranchidae</taxon>
        <taxon>Plakobranchus</taxon>
    </lineage>
</organism>
<accession>A0AAV4B6J2</accession>
<keyword evidence="1" id="KW-0472">Membrane</keyword>
<dbReference type="AlphaFoldDB" id="A0AAV4B6J2"/>
<feature type="transmembrane region" description="Helical" evidence="1">
    <location>
        <begin position="60"/>
        <end position="79"/>
    </location>
</feature>
<sequence>MVPTKTPQSTRSNDHLNNSYYRHIWQPLAFWCTTVHQAGCVFSLVSALAQSSLPNPNPNLTLTSTQTLILTSTLIIALALALVPILFLILIFTLTLTLTVTLALVLALNST</sequence>
<dbReference type="Proteomes" id="UP000735302">
    <property type="component" value="Unassembled WGS sequence"/>
</dbReference>
<comment type="caution">
    <text evidence="2">The sequence shown here is derived from an EMBL/GenBank/DDBJ whole genome shotgun (WGS) entry which is preliminary data.</text>
</comment>
<name>A0AAV4B6J2_9GAST</name>
<gene>
    <name evidence="2" type="ORF">PoB_004257600</name>
</gene>
<protein>
    <submittedName>
        <fullName evidence="2">Uncharacterized protein</fullName>
    </submittedName>
</protein>
<evidence type="ECO:0000313" key="3">
    <source>
        <dbReference type="Proteomes" id="UP000735302"/>
    </source>
</evidence>
<evidence type="ECO:0000313" key="2">
    <source>
        <dbReference type="EMBL" id="GFO16071.1"/>
    </source>
</evidence>
<keyword evidence="1" id="KW-1133">Transmembrane helix</keyword>
<feature type="transmembrane region" description="Helical" evidence="1">
    <location>
        <begin position="28"/>
        <end position="48"/>
    </location>
</feature>
<keyword evidence="3" id="KW-1185">Reference proteome</keyword>
<feature type="transmembrane region" description="Helical" evidence="1">
    <location>
        <begin position="85"/>
        <end position="108"/>
    </location>
</feature>
<proteinExistence type="predicted"/>